<proteinExistence type="predicted"/>
<dbReference type="Gene3D" id="6.10.140.1910">
    <property type="match status" value="1"/>
</dbReference>
<organism evidence="1 2">
    <name type="scientific">Gnathostoma spinigerum</name>
    <dbReference type="NCBI Taxonomy" id="75299"/>
    <lineage>
        <taxon>Eukaryota</taxon>
        <taxon>Metazoa</taxon>
        <taxon>Ecdysozoa</taxon>
        <taxon>Nematoda</taxon>
        <taxon>Chromadorea</taxon>
        <taxon>Rhabditida</taxon>
        <taxon>Spirurina</taxon>
        <taxon>Gnathostomatomorpha</taxon>
        <taxon>Gnathostomatoidea</taxon>
        <taxon>Gnathostomatidae</taxon>
        <taxon>Gnathostoma</taxon>
    </lineage>
</organism>
<dbReference type="InterPro" id="IPR003937">
    <property type="entry name" value="K_chnl_volt-dep_KCNQ"/>
</dbReference>
<dbReference type="AlphaFoldDB" id="A0ABD6EXL9"/>
<gene>
    <name evidence="1" type="ORF">AB6A40_008046</name>
</gene>
<dbReference type="PANTHER" id="PTHR47735">
    <property type="entry name" value="POTASSIUM VOLTAGE-GATED CHANNEL SUBFAMILY KQT MEMBER 4"/>
    <property type="match status" value="1"/>
</dbReference>
<keyword evidence="2" id="KW-1185">Reference proteome</keyword>
<evidence type="ECO:0000313" key="2">
    <source>
        <dbReference type="Proteomes" id="UP001608902"/>
    </source>
</evidence>
<evidence type="ECO:0000313" key="1">
    <source>
        <dbReference type="EMBL" id="MFH4981337.1"/>
    </source>
</evidence>
<accession>A0ABD6EXL9</accession>
<dbReference type="EMBL" id="JBGFUD010007023">
    <property type="protein sequence ID" value="MFH4981337.1"/>
    <property type="molecule type" value="Genomic_DNA"/>
</dbReference>
<protein>
    <submittedName>
        <fullName evidence="1">Uncharacterized protein</fullName>
    </submittedName>
</protein>
<dbReference type="PANTHER" id="PTHR47735:SF9">
    <property type="entry name" value="POTASSIUM VOLTAGE-GATED CHANNEL SUBFAMILY KQT MEMBER 4-LIKE ISOFORM X1"/>
    <property type="match status" value="1"/>
</dbReference>
<reference evidence="1 2" key="1">
    <citation type="submission" date="2024-08" db="EMBL/GenBank/DDBJ databases">
        <title>Gnathostoma spinigerum genome.</title>
        <authorList>
            <person name="Gonzalez-Bertolin B."/>
            <person name="Monzon S."/>
            <person name="Zaballos A."/>
            <person name="Jimenez P."/>
            <person name="Dekumyoy P."/>
            <person name="Varona S."/>
            <person name="Cuesta I."/>
            <person name="Sumanam S."/>
            <person name="Adisakwattana P."/>
            <person name="Gasser R.B."/>
            <person name="Hernandez-Gonzalez A."/>
            <person name="Young N.D."/>
            <person name="Perteguer M.J."/>
        </authorList>
    </citation>
    <scope>NUCLEOTIDE SEQUENCE [LARGE SCALE GENOMIC DNA]</scope>
    <source>
        <strain evidence="1">AL3</strain>
        <tissue evidence="1">Liver</tissue>
    </source>
</reference>
<name>A0ABD6EXL9_9BILA</name>
<comment type="caution">
    <text evidence="1">The sequence shown here is derived from an EMBL/GenBank/DDBJ whole genome shotgun (WGS) entry which is preliminary data.</text>
</comment>
<sequence length="173" mass="19124">MIIFIIYEAENRQLLATGILGSGFALKVQQHQRQKHFIRRRVPAARLIQCLWRHYAAIPESRSIATWKVHLAVQPPSDLGSVSDYGEIESLGTVGFSIGKWKSKTKGGGNGGKRRSHNDSLIHQQSAPLVASAGAATSTVNTGSWLLAQDAQDPVSRFLFHGRIETHKILYKI</sequence>
<dbReference type="Proteomes" id="UP001608902">
    <property type="component" value="Unassembled WGS sequence"/>
</dbReference>